<comment type="subcellular location">
    <subcellularLocation>
        <location evidence="1 7">Cell outer membrane</location>
        <topology evidence="1 7">Multi-pass membrane protein</topology>
    </subcellularLocation>
</comment>
<gene>
    <name evidence="10" type="ORF">GCM10023330_13260</name>
</gene>
<evidence type="ECO:0000313" key="10">
    <source>
        <dbReference type="EMBL" id="GAA4808022.1"/>
    </source>
</evidence>
<comment type="similarity">
    <text evidence="7">Belongs to the TonB-dependent receptor family.</text>
</comment>
<evidence type="ECO:0000256" key="7">
    <source>
        <dbReference type="PROSITE-ProRule" id="PRU01360"/>
    </source>
</evidence>
<dbReference type="SUPFAM" id="SSF56935">
    <property type="entry name" value="Porins"/>
    <property type="match status" value="1"/>
</dbReference>
<evidence type="ECO:0000256" key="1">
    <source>
        <dbReference type="ARBA" id="ARBA00004571"/>
    </source>
</evidence>
<feature type="domain" description="Outer membrane protein beta-barrel" evidence="9">
    <location>
        <begin position="396"/>
        <end position="825"/>
    </location>
</feature>
<evidence type="ECO:0000256" key="3">
    <source>
        <dbReference type="ARBA" id="ARBA00022452"/>
    </source>
</evidence>
<evidence type="ECO:0000256" key="2">
    <source>
        <dbReference type="ARBA" id="ARBA00022448"/>
    </source>
</evidence>
<dbReference type="EMBL" id="BAABJW010000002">
    <property type="protein sequence ID" value="GAA4808022.1"/>
    <property type="molecule type" value="Genomic_DNA"/>
</dbReference>
<dbReference type="InterPro" id="IPR012910">
    <property type="entry name" value="Plug_dom"/>
</dbReference>
<keyword evidence="6 7" id="KW-0998">Cell outer membrane</keyword>
<evidence type="ECO:0000313" key="11">
    <source>
        <dbReference type="Proteomes" id="UP001501433"/>
    </source>
</evidence>
<reference evidence="11" key="1">
    <citation type="journal article" date="2019" name="Int. J. Syst. Evol. Microbiol.">
        <title>The Global Catalogue of Microorganisms (GCM) 10K type strain sequencing project: providing services to taxonomists for standard genome sequencing and annotation.</title>
        <authorList>
            <consortium name="The Broad Institute Genomics Platform"/>
            <consortium name="The Broad Institute Genome Sequencing Center for Infectious Disease"/>
            <person name="Wu L."/>
            <person name="Ma J."/>
        </authorList>
    </citation>
    <scope>NUCLEOTIDE SEQUENCE [LARGE SCALE GENOMIC DNA]</scope>
    <source>
        <strain evidence="11">JCM 18325</strain>
    </source>
</reference>
<dbReference type="PANTHER" id="PTHR40980:SF4">
    <property type="entry name" value="TONB-DEPENDENT RECEPTOR-LIKE BETA-BARREL DOMAIN-CONTAINING PROTEIN"/>
    <property type="match status" value="1"/>
</dbReference>
<dbReference type="Pfam" id="PF14905">
    <property type="entry name" value="OMP_b-brl_3"/>
    <property type="match status" value="1"/>
</dbReference>
<proteinExistence type="inferred from homology"/>
<dbReference type="PROSITE" id="PS52016">
    <property type="entry name" value="TONB_DEPENDENT_REC_3"/>
    <property type="match status" value="1"/>
</dbReference>
<accession>A0ABP9CEI0</accession>
<dbReference type="Pfam" id="PF13715">
    <property type="entry name" value="CarbopepD_reg_2"/>
    <property type="match status" value="1"/>
</dbReference>
<name>A0ABP9CEI0_9FLAO</name>
<dbReference type="Proteomes" id="UP001501433">
    <property type="component" value="Unassembled WGS sequence"/>
</dbReference>
<dbReference type="RefSeq" id="WP_345276168.1">
    <property type="nucleotide sequence ID" value="NZ_BAABJW010000002.1"/>
</dbReference>
<keyword evidence="2 7" id="KW-0813">Transport</keyword>
<dbReference type="PANTHER" id="PTHR40980">
    <property type="entry name" value="PLUG DOMAIN-CONTAINING PROTEIN"/>
    <property type="match status" value="1"/>
</dbReference>
<dbReference type="InterPro" id="IPR039426">
    <property type="entry name" value="TonB-dep_rcpt-like"/>
</dbReference>
<dbReference type="InterPro" id="IPR036942">
    <property type="entry name" value="Beta-barrel_TonB_sf"/>
</dbReference>
<evidence type="ECO:0000259" key="8">
    <source>
        <dbReference type="Pfam" id="PF07715"/>
    </source>
</evidence>
<dbReference type="Gene3D" id="2.170.130.10">
    <property type="entry name" value="TonB-dependent receptor, plug domain"/>
    <property type="match status" value="1"/>
</dbReference>
<organism evidence="10 11">
    <name type="scientific">Litoribaculum gwangyangense</name>
    <dbReference type="NCBI Taxonomy" id="1130722"/>
    <lineage>
        <taxon>Bacteria</taxon>
        <taxon>Pseudomonadati</taxon>
        <taxon>Bacteroidota</taxon>
        <taxon>Flavobacteriia</taxon>
        <taxon>Flavobacteriales</taxon>
        <taxon>Flavobacteriaceae</taxon>
        <taxon>Litoribaculum</taxon>
    </lineage>
</organism>
<dbReference type="Gene3D" id="2.60.40.1120">
    <property type="entry name" value="Carboxypeptidase-like, regulatory domain"/>
    <property type="match status" value="1"/>
</dbReference>
<dbReference type="SUPFAM" id="SSF49464">
    <property type="entry name" value="Carboxypeptidase regulatory domain-like"/>
    <property type="match status" value="1"/>
</dbReference>
<dbReference type="Pfam" id="PF07715">
    <property type="entry name" value="Plug"/>
    <property type="match status" value="1"/>
</dbReference>
<dbReference type="InterPro" id="IPR041700">
    <property type="entry name" value="OMP_b-brl_3"/>
</dbReference>
<feature type="domain" description="TonB-dependent receptor plug" evidence="8">
    <location>
        <begin position="152"/>
        <end position="230"/>
    </location>
</feature>
<evidence type="ECO:0000256" key="5">
    <source>
        <dbReference type="ARBA" id="ARBA00023136"/>
    </source>
</evidence>
<keyword evidence="11" id="KW-1185">Reference proteome</keyword>
<dbReference type="InterPro" id="IPR008969">
    <property type="entry name" value="CarboxyPept-like_regulatory"/>
</dbReference>
<comment type="caution">
    <text evidence="10">The sequence shown here is derived from an EMBL/GenBank/DDBJ whole genome shotgun (WGS) entry which is preliminary data.</text>
</comment>
<keyword evidence="5 7" id="KW-0472">Membrane</keyword>
<sequence>MLKTLVNLNILFFCLTILNAQPKEPSIFVDKNVTIVGKVIDKETQLPLEYASVAFFSKKENKIVDGGITDINGEFSITVKNGIYDIAIEYISYKKITFPNKSLEKNENLGTISMEIDYGTLDAVEIIAERTTVEIKLDKKIYNIGKDLTTAGGTVSDALNNVPSVSVDIDGAISLRGNENVRILINGRPSALAGFGDSNVLSQLPAEAIERVEVITSPSARYDAEGTAGILNIILRQKETLGFNGAFNFTVGNPDNVGLSANLNYRTEKFNVFSNFGWRYFDAPRNSFSDITRFDRIENGTVIEPQFRRIIEDEDVERLNRNYNANVGLEYFLSDKSSITGSIFYRLGSDADLAINSSERINNDVIVEETLRREKQTERDNSYQIAVNYRKQFGEDTDHTLTADFQYEVDKEEGFTSLNEDYILTNQTNPEPFQIEQETQNEDQTEYLFQADYVLPLGEDSRFEAGYRGNFRNEITNYILEQENLNSGVIEINDIFTNVFDYDQNVNALYSQYGSKLGKFSFLLGLRLEHTQLKGNINSRLSEQELQEAYEFPIKTQFDNNYLGLFPTLNLIFNIGGSDSDSEESITIGYNRRINRPRGWFLNPVPSRSSRTNVFQGNPNLEPAFANAVDLGYLKRWEKLTLTSSIYYQKETNSFERIQEETNQFTQPDNIQIVRSIPINLSTESRIGAELGILYNPSKNVRFNSSFNFFQFETDGEFNSVDFSAKNTSWFARFSSNIKLPWSVDWQTNANYRGARQDAQTDTDGIFSMDVALSKEIWDGNGNISLNARDLFNSRRYQSLTTTEFFERYSESQWRQRQINLSFIYRFNQQKKRNERRYQNQGNDDDFDYEG</sequence>
<protein>
    <submittedName>
        <fullName evidence="10">Outer membrane beta-barrel family protein</fullName>
    </submittedName>
</protein>
<keyword evidence="4 7" id="KW-0812">Transmembrane</keyword>
<evidence type="ECO:0000259" key="9">
    <source>
        <dbReference type="Pfam" id="PF14905"/>
    </source>
</evidence>
<evidence type="ECO:0000256" key="6">
    <source>
        <dbReference type="ARBA" id="ARBA00023237"/>
    </source>
</evidence>
<dbReference type="InterPro" id="IPR037066">
    <property type="entry name" value="Plug_dom_sf"/>
</dbReference>
<dbReference type="Gene3D" id="2.40.170.20">
    <property type="entry name" value="TonB-dependent receptor, beta-barrel domain"/>
    <property type="match status" value="1"/>
</dbReference>
<keyword evidence="3 7" id="KW-1134">Transmembrane beta strand</keyword>
<evidence type="ECO:0000256" key="4">
    <source>
        <dbReference type="ARBA" id="ARBA00022692"/>
    </source>
</evidence>